<organism evidence="2 3">
    <name type="scientific">Heterodera schachtii</name>
    <name type="common">Sugarbeet cyst nematode worm</name>
    <name type="synonym">Tylenchus schachtii</name>
    <dbReference type="NCBI Taxonomy" id="97005"/>
    <lineage>
        <taxon>Eukaryota</taxon>
        <taxon>Metazoa</taxon>
        <taxon>Ecdysozoa</taxon>
        <taxon>Nematoda</taxon>
        <taxon>Chromadorea</taxon>
        <taxon>Rhabditida</taxon>
        <taxon>Tylenchina</taxon>
        <taxon>Tylenchomorpha</taxon>
        <taxon>Tylenchoidea</taxon>
        <taxon>Heteroderidae</taxon>
        <taxon>Heteroderinae</taxon>
        <taxon>Heterodera</taxon>
    </lineage>
</organism>
<feature type="region of interest" description="Disordered" evidence="1">
    <location>
        <begin position="243"/>
        <end position="312"/>
    </location>
</feature>
<comment type="caution">
    <text evidence="2">The sequence shown here is derived from an EMBL/GenBank/DDBJ whole genome shotgun (WGS) entry which is preliminary data.</text>
</comment>
<keyword evidence="3" id="KW-1185">Reference proteome</keyword>
<dbReference type="AlphaFoldDB" id="A0ABD2KDF3"/>
<accession>A0ABD2KDF3</accession>
<dbReference type="EMBL" id="JBICCN010000027">
    <property type="protein sequence ID" value="KAL3100921.1"/>
    <property type="molecule type" value="Genomic_DNA"/>
</dbReference>
<gene>
    <name evidence="2" type="ORF">niasHS_001381</name>
</gene>
<dbReference type="InterPro" id="IPR038459">
    <property type="entry name" value="MT_TRM10-typ_sf"/>
</dbReference>
<protein>
    <submittedName>
        <fullName evidence="2">Uncharacterized protein</fullName>
    </submittedName>
</protein>
<proteinExistence type="predicted"/>
<sequence length="312" mass="36218">MTNWTSSAPFPVNIVNFFADDTVNRIVKNQWHFLHGTPNEQSKEMGGGHFVPHPFAPQVTTRGLSEICERNSISKDQIAYVSQRAIDYLPDNLGQFRAFVLLPFDDWEQKWLLPTKAALAEQLPCYRLPLDQHICDVSRNIPCWLVANILREVYTGRMSWAMAAHHWGRELTSFEYRPNSDQIDPEQLPFSQELYMEKRKLRAQMLEKLEHFSDMLLNEKQKQNPSGEAASYVVTGANAISVSENGQQKKQKQQQQMAIRHARRVGLTPALVGNVKTRKYSREERNRRRMEEAKKEEEESEMDNNLNDNNEK</sequence>
<feature type="compositionally biased region" description="Basic and acidic residues" evidence="1">
    <location>
        <begin position="280"/>
        <end position="297"/>
    </location>
</feature>
<evidence type="ECO:0000313" key="3">
    <source>
        <dbReference type="Proteomes" id="UP001620645"/>
    </source>
</evidence>
<dbReference type="Proteomes" id="UP001620645">
    <property type="component" value="Unassembled WGS sequence"/>
</dbReference>
<reference evidence="2 3" key="1">
    <citation type="submission" date="2024-10" db="EMBL/GenBank/DDBJ databases">
        <authorList>
            <person name="Kim D."/>
        </authorList>
    </citation>
    <scope>NUCLEOTIDE SEQUENCE [LARGE SCALE GENOMIC DNA]</scope>
    <source>
        <strain evidence="2">Taebaek</strain>
    </source>
</reference>
<evidence type="ECO:0000256" key="1">
    <source>
        <dbReference type="SAM" id="MobiDB-lite"/>
    </source>
</evidence>
<dbReference type="Gene3D" id="3.40.1280.30">
    <property type="match status" value="1"/>
</dbReference>
<name>A0ABD2KDF3_HETSC</name>
<evidence type="ECO:0000313" key="2">
    <source>
        <dbReference type="EMBL" id="KAL3100921.1"/>
    </source>
</evidence>
<feature type="compositionally biased region" description="Low complexity" evidence="1">
    <location>
        <begin position="303"/>
        <end position="312"/>
    </location>
</feature>